<evidence type="ECO:0000313" key="4">
    <source>
        <dbReference type="Proteomes" id="UP001412067"/>
    </source>
</evidence>
<dbReference type="PANTHER" id="PTHR43337:SF1">
    <property type="entry name" value="XANTHINE_URACIL PERMEASE C887.17-RELATED"/>
    <property type="match status" value="1"/>
</dbReference>
<dbReference type="EMBL" id="JBBWWR010000021">
    <property type="protein sequence ID" value="KAK8938247.1"/>
    <property type="molecule type" value="Genomic_DNA"/>
</dbReference>
<dbReference type="Proteomes" id="UP001412067">
    <property type="component" value="Unassembled WGS sequence"/>
</dbReference>
<reference evidence="3 4" key="1">
    <citation type="journal article" date="2022" name="Nat. Plants">
        <title>Genomes of leafy and leafless Platanthera orchids illuminate the evolution of mycoheterotrophy.</title>
        <authorList>
            <person name="Li M.H."/>
            <person name="Liu K.W."/>
            <person name="Li Z."/>
            <person name="Lu H.C."/>
            <person name="Ye Q.L."/>
            <person name="Zhang D."/>
            <person name="Wang J.Y."/>
            <person name="Li Y.F."/>
            <person name="Zhong Z.M."/>
            <person name="Liu X."/>
            <person name="Yu X."/>
            <person name="Liu D.K."/>
            <person name="Tu X.D."/>
            <person name="Liu B."/>
            <person name="Hao Y."/>
            <person name="Liao X.Y."/>
            <person name="Jiang Y.T."/>
            <person name="Sun W.H."/>
            <person name="Chen J."/>
            <person name="Chen Y.Q."/>
            <person name="Ai Y."/>
            <person name="Zhai J.W."/>
            <person name="Wu S.S."/>
            <person name="Zhou Z."/>
            <person name="Hsiao Y.Y."/>
            <person name="Wu W.L."/>
            <person name="Chen Y.Y."/>
            <person name="Lin Y.F."/>
            <person name="Hsu J.L."/>
            <person name="Li C.Y."/>
            <person name="Wang Z.W."/>
            <person name="Zhao X."/>
            <person name="Zhong W.Y."/>
            <person name="Ma X.K."/>
            <person name="Ma L."/>
            <person name="Huang J."/>
            <person name="Chen G.Z."/>
            <person name="Huang M.Z."/>
            <person name="Huang L."/>
            <person name="Peng D.H."/>
            <person name="Luo Y.B."/>
            <person name="Zou S.Q."/>
            <person name="Chen S.P."/>
            <person name="Lan S."/>
            <person name="Tsai W.C."/>
            <person name="Van de Peer Y."/>
            <person name="Liu Z.J."/>
        </authorList>
    </citation>
    <scope>NUCLEOTIDE SEQUENCE [LARGE SCALE GENOMIC DNA]</scope>
    <source>
        <strain evidence="3">Lor288</strain>
    </source>
</reference>
<keyword evidence="2" id="KW-0813">Transport</keyword>
<dbReference type="PANTHER" id="PTHR43337">
    <property type="entry name" value="XANTHINE/URACIL PERMEASE C887.17-RELATED"/>
    <property type="match status" value="1"/>
</dbReference>
<evidence type="ECO:0000256" key="2">
    <source>
        <dbReference type="ARBA" id="ARBA00022448"/>
    </source>
</evidence>
<protein>
    <submittedName>
        <fullName evidence="3">Adenine/guanine permease AZG1</fullName>
    </submittedName>
</protein>
<sequence length="71" mass="7964">MEAFFSRISWMNIFVSSSYIGRRFKISDRCTNFNTELRAGTTTFLAMAYILAVNASIISDSGATSWSSILH</sequence>
<comment type="caution">
    <text evidence="3">The sequence shown here is derived from an EMBL/GenBank/DDBJ whole genome shotgun (WGS) entry which is preliminary data.</text>
</comment>
<dbReference type="InterPro" id="IPR045018">
    <property type="entry name" value="Azg-like"/>
</dbReference>
<comment type="subcellular location">
    <subcellularLocation>
        <location evidence="1">Endomembrane system</location>
        <topology evidence="1">Multi-pass membrane protein</topology>
    </subcellularLocation>
</comment>
<keyword evidence="4" id="KW-1185">Reference proteome</keyword>
<proteinExistence type="predicted"/>
<name>A0ABR2LDT4_9ASPA</name>
<gene>
    <name evidence="3" type="primary">AZG1</name>
    <name evidence="3" type="ORF">KSP40_PGU020260</name>
</gene>
<organism evidence="3 4">
    <name type="scientific">Platanthera guangdongensis</name>
    <dbReference type="NCBI Taxonomy" id="2320717"/>
    <lineage>
        <taxon>Eukaryota</taxon>
        <taxon>Viridiplantae</taxon>
        <taxon>Streptophyta</taxon>
        <taxon>Embryophyta</taxon>
        <taxon>Tracheophyta</taxon>
        <taxon>Spermatophyta</taxon>
        <taxon>Magnoliopsida</taxon>
        <taxon>Liliopsida</taxon>
        <taxon>Asparagales</taxon>
        <taxon>Orchidaceae</taxon>
        <taxon>Orchidoideae</taxon>
        <taxon>Orchideae</taxon>
        <taxon>Orchidinae</taxon>
        <taxon>Platanthera</taxon>
    </lineage>
</organism>
<accession>A0ABR2LDT4</accession>
<evidence type="ECO:0000313" key="3">
    <source>
        <dbReference type="EMBL" id="KAK8938247.1"/>
    </source>
</evidence>
<evidence type="ECO:0000256" key="1">
    <source>
        <dbReference type="ARBA" id="ARBA00004127"/>
    </source>
</evidence>